<evidence type="ECO:0000313" key="3">
    <source>
        <dbReference type="EMBL" id="GFH61626.1"/>
    </source>
</evidence>
<accession>A0AAD3DE53</accession>
<evidence type="ECO:0000256" key="2">
    <source>
        <dbReference type="SAM" id="Phobius"/>
    </source>
</evidence>
<feature type="transmembrane region" description="Helical" evidence="2">
    <location>
        <begin position="171"/>
        <end position="190"/>
    </location>
</feature>
<keyword evidence="2" id="KW-0812">Transmembrane</keyword>
<feature type="transmembrane region" description="Helical" evidence="2">
    <location>
        <begin position="282"/>
        <end position="304"/>
    </location>
</feature>
<protein>
    <submittedName>
        <fullName evidence="3">Uncharacterized protein</fullName>
    </submittedName>
</protein>
<organism evidence="3 4">
    <name type="scientific">Chaetoceros tenuissimus</name>
    <dbReference type="NCBI Taxonomy" id="426638"/>
    <lineage>
        <taxon>Eukaryota</taxon>
        <taxon>Sar</taxon>
        <taxon>Stramenopiles</taxon>
        <taxon>Ochrophyta</taxon>
        <taxon>Bacillariophyta</taxon>
        <taxon>Coscinodiscophyceae</taxon>
        <taxon>Chaetocerotophycidae</taxon>
        <taxon>Chaetocerotales</taxon>
        <taxon>Chaetocerotaceae</taxon>
        <taxon>Chaetoceros</taxon>
    </lineage>
</organism>
<gene>
    <name evidence="3" type="ORF">CTEN210_18102</name>
</gene>
<feature type="region of interest" description="Disordered" evidence="1">
    <location>
        <begin position="1"/>
        <end position="23"/>
    </location>
</feature>
<keyword evidence="4" id="KW-1185">Reference proteome</keyword>
<dbReference type="Proteomes" id="UP001054902">
    <property type="component" value="Unassembled WGS sequence"/>
</dbReference>
<dbReference type="AlphaFoldDB" id="A0AAD3DE53"/>
<evidence type="ECO:0000256" key="1">
    <source>
        <dbReference type="SAM" id="MobiDB-lite"/>
    </source>
</evidence>
<feature type="transmembrane region" description="Helical" evidence="2">
    <location>
        <begin position="141"/>
        <end position="159"/>
    </location>
</feature>
<name>A0AAD3DE53_9STRA</name>
<feature type="transmembrane region" description="Helical" evidence="2">
    <location>
        <begin position="241"/>
        <end position="262"/>
    </location>
</feature>
<evidence type="ECO:0000313" key="4">
    <source>
        <dbReference type="Proteomes" id="UP001054902"/>
    </source>
</evidence>
<keyword evidence="2" id="KW-0472">Membrane</keyword>
<proteinExistence type="predicted"/>
<comment type="caution">
    <text evidence="3">The sequence shown here is derived from an EMBL/GenBank/DDBJ whole genome shotgun (WGS) entry which is preliminary data.</text>
</comment>
<reference evidence="3 4" key="1">
    <citation type="journal article" date="2021" name="Sci. Rep.">
        <title>The genome of the diatom Chaetoceros tenuissimus carries an ancient integrated fragment of an extant virus.</title>
        <authorList>
            <person name="Hongo Y."/>
            <person name="Kimura K."/>
            <person name="Takaki Y."/>
            <person name="Yoshida Y."/>
            <person name="Baba S."/>
            <person name="Kobayashi G."/>
            <person name="Nagasaki K."/>
            <person name="Hano T."/>
            <person name="Tomaru Y."/>
        </authorList>
    </citation>
    <scope>NUCLEOTIDE SEQUENCE [LARGE SCALE GENOMIC DNA]</scope>
    <source>
        <strain evidence="3 4">NIES-3715</strain>
    </source>
</reference>
<dbReference type="EMBL" id="BLLK01000074">
    <property type="protein sequence ID" value="GFH61626.1"/>
    <property type="molecule type" value="Genomic_DNA"/>
</dbReference>
<feature type="transmembrane region" description="Helical" evidence="2">
    <location>
        <begin position="107"/>
        <end position="129"/>
    </location>
</feature>
<keyword evidence="2" id="KW-1133">Transmembrane helix</keyword>
<feature type="transmembrane region" description="Helical" evidence="2">
    <location>
        <begin position="210"/>
        <end position="229"/>
    </location>
</feature>
<sequence>MNREDNQGENEEGVRAVGTYDEEGVKILDEQENIEKKNDDDDDRQMQQEQLAVDEEDHIGTTLQQESNTSKIYKRALHILDANLITDEKLTHIKNIQIFESIRSVRLLKFIVMTIVSMLIMHAIVRALNWEHDVYYSIRDFFHYDFGNAILYTTVLGIIGRVHDKKGVDRLSFFLPLLIGSILTSASTNIEFLRNSITFYNVSCTWPWTLFVFAAIILLLLGWISFLHIRNTIRDQSWSRQLMEILLIVLFFILPKVLHGHFHLHHYYSFWMLGMIFNRQEWYDQLMFAICVGQFVNGISVYGIDPVHTCRHVLHASISNHCISVKADGGDINEAIELWGSEWIESMSGNGTANVCFGRASSVAPDPSNCDT</sequence>